<dbReference type="EMBL" id="MPDP01000246">
    <property type="protein sequence ID" value="KAK1470128.1"/>
    <property type="molecule type" value="Genomic_DNA"/>
</dbReference>
<gene>
    <name evidence="4" type="ORF">CCUS01_06512</name>
</gene>
<proteinExistence type="predicted"/>
<dbReference type="Pfam" id="PF12796">
    <property type="entry name" value="Ank_2"/>
    <property type="match status" value="2"/>
</dbReference>
<evidence type="ECO:0008006" key="6">
    <source>
        <dbReference type="Google" id="ProtNLM"/>
    </source>
</evidence>
<dbReference type="PANTHER" id="PTHR24198:SF194">
    <property type="entry name" value="INVERSIN-A"/>
    <property type="match status" value="1"/>
</dbReference>
<feature type="non-terminal residue" evidence="4">
    <location>
        <position position="1"/>
    </location>
</feature>
<dbReference type="Gene3D" id="1.25.40.20">
    <property type="entry name" value="Ankyrin repeat-containing domain"/>
    <property type="match status" value="2"/>
</dbReference>
<dbReference type="SMART" id="SM00248">
    <property type="entry name" value="ANK"/>
    <property type="match status" value="10"/>
</dbReference>
<comment type="caution">
    <text evidence="4">The sequence shown here is derived from an EMBL/GenBank/DDBJ whole genome shotgun (WGS) entry which is preliminary data.</text>
</comment>
<feature type="repeat" description="ANK" evidence="3">
    <location>
        <begin position="618"/>
        <end position="650"/>
    </location>
</feature>
<evidence type="ECO:0000256" key="1">
    <source>
        <dbReference type="ARBA" id="ARBA00022737"/>
    </source>
</evidence>
<protein>
    <recommendedName>
        <fullName evidence="6">Ankyrin</fullName>
    </recommendedName>
</protein>
<feature type="repeat" description="ANK" evidence="3">
    <location>
        <begin position="451"/>
        <end position="483"/>
    </location>
</feature>
<keyword evidence="2 3" id="KW-0040">ANK repeat</keyword>
<keyword evidence="1" id="KW-0677">Repeat</keyword>
<dbReference type="PROSITE" id="PS50088">
    <property type="entry name" value="ANK_REPEAT"/>
    <property type="match status" value="3"/>
</dbReference>
<sequence>DETLASLPPDLPLTYERILVNLDVKSAARVRDVMVALAFARRPLQVGEVMDIVSISITDYPRAKKSGNTVYLNQLLSLCFSMVSISTSGSGEKKKQEMRLAHASVKDYLVSKQLRSGPASAFYTTPSQGHLLMAAKSVACLLNQNDVSDFGPHTLEEVPFLLYSALNWVHHARDANLETNRGSLDDLIFALFHRDGDAYINWHRVTGRHGPATPVEGYAWDIHIRDGSKLIDGGRPCPKERLLNGHQIDRPLHHALQWNLWRVVQRLLDTGCRIGSPIRPRHTAEAAQGPMRGPIYDYRRLPNLRIVQLTYFVNPRFEPIDQYPCDRDTNTGHDPNGYSKGNRAPLHYGVLQRALESMDLILHRGGNVDIGDWIGDTPAMFCAYKAKDPVTMEWLMDHGASLFPVSRRSGSLLQCAAMEGDPDVLEVILRKKPLNVSPDIGVDHNYNEIADLATPLQCAAYAGNLACIELLLKYGANVNLAKGKVGTALHATGASGNLEAFQLLLERGANPNVVNGQYGSVLWAAAYGGDRECARICLQRGLSIDELRTIRLFPERKWLDLFDDERDKLMSDIIRNAGDRYCRDIFDAARSGMTLRVKAYLDGAEDRKAELEKKHEIHMRTPLSWAAAGGHIETVKYLAMEGANLNVWGRGLETPLEFGCLAGRLDMVKCLLALGARAVFRQAGKYRTAVVCAAMSGNKELVEFLKALEEDRTATFEFEGQTYEHDGDKGYKRKQ</sequence>
<dbReference type="PANTHER" id="PTHR24198">
    <property type="entry name" value="ANKYRIN REPEAT AND PROTEIN KINASE DOMAIN-CONTAINING PROTEIN"/>
    <property type="match status" value="1"/>
</dbReference>
<accession>A0AAI9V7D6</accession>
<dbReference type="InterPro" id="IPR036770">
    <property type="entry name" value="Ankyrin_rpt-contain_sf"/>
</dbReference>
<dbReference type="PROSITE" id="PS50297">
    <property type="entry name" value="ANK_REP_REGION"/>
    <property type="match status" value="3"/>
</dbReference>
<dbReference type="AlphaFoldDB" id="A0AAI9V7D6"/>
<name>A0AAI9V7D6_9PEZI</name>
<evidence type="ECO:0000256" key="2">
    <source>
        <dbReference type="ARBA" id="ARBA00023043"/>
    </source>
</evidence>
<reference evidence="4" key="1">
    <citation type="submission" date="2016-11" db="EMBL/GenBank/DDBJ databases">
        <title>The genome sequence of Colletotrichum cuscutae.</title>
        <authorList>
            <person name="Baroncelli R."/>
        </authorList>
    </citation>
    <scope>NUCLEOTIDE SEQUENCE</scope>
    <source>
        <strain evidence="4">IMI 304802</strain>
    </source>
</reference>
<dbReference type="InterPro" id="IPR002110">
    <property type="entry name" value="Ankyrin_rpt"/>
</dbReference>
<dbReference type="Proteomes" id="UP001239213">
    <property type="component" value="Unassembled WGS sequence"/>
</dbReference>
<organism evidence="4 5">
    <name type="scientific">Colletotrichum cuscutae</name>
    <dbReference type="NCBI Taxonomy" id="1209917"/>
    <lineage>
        <taxon>Eukaryota</taxon>
        <taxon>Fungi</taxon>
        <taxon>Dikarya</taxon>
        <taxon>Ascomycota</taxon>
        <taxon>Pezizomycotina</taxon>
        <taxon>Sordariomycetes</taxon>
        <taxon>Hypocreomycetidae</taxon>
        <taxon>Glomerellales</taxon>
        <taxon>Glomerellaceae</taxon>
        <taxon>Colletotrichum</taxon>
        <taxon>Colletotrichum acutatum species complex</taxon>
    </lineage>
</organism>
<dbReference type="SUPFAM" id="SSF48403">
    <property type="entry name" value="Ankyrin repeat"/>
    <property type="match status" value="2"/>
</dbReference>
<evidence type="ECO:0000313" key="4">
    <source>
        <dbReference type="EMBL" id="KAK1470128.1"/>
    </source>
</evidence>
<evidence type="ECO:0000313" key="5">
    <source>
        <dbReference type="Proteomes" id="UP001239213"/>
    </source>
</evidence>
<keyword evidence="5" id="KW-1185">Reference proteome</keyword>
<feature type="repeat" description="ANK" evidence="3">
    <location>
        <begin position="484"/>
        <end position="516"/>
    </location>
</feature>
<evidence type="ECO:0000256" key="3">
    <source>
        <dbReference type="PROSITE-ProRule" id="PRU00023"/>
    </source>
</evidence>